<dbReference type="InterPro" id="IPR029058">
    <property type="entry name" value="AB_hydrolase_fold"/>
</dbReference>
<feature type="domain" description="HTH luxR-type" evidence="2">
    <location>
        <begin position="307"/>
        <end position="372"/>
    </location>
</feature>
<dbReference type="GO" id="GO:0006355">
    <property type="term" value="P:regulation of DNA-templated transcription"/>
    <property type="evidence" value="ECO:0007669"/>
    <property type="project" value="InterPro"/>
</dbReference>
<protein>
    <submittedName>
        <fullName evidence="3">Esterase lipase</fullName>
    </submittedName>
</protein>
<dbReference type="Gene3D" id="3.40.50.1820">
    <property type="entry name" value="alpha/beta hydrolase"/>
    <property type="match status" value="1"/>
</dbReference>
<keyword evidence="1" id="KW-0378">Hydrolase</keyword>
<dbReference type="SMART" id="SM00421">
    <property type="entry name" value="HTH_LUXR"/>
    <property type="match status" value="1"/>
</dbReference>
<evidence type="ECO:0000313" key="3">
    <source>
        <dbReference type="EMBL" id="AJD73965.1"/>
    </source>
</evidence>
<sequence>MIEIVVLFDRNIISTQTYMEQEIRFCRASDGVRIAYGITGEGPPLVKAANYLTHLEHDYNGPVWKHWIKGLSVNHTYIRYDARGCGLSDREIDEYSIDAWVRDLEAVVDELNLMRFPLLGISQGASVCVAYAARYPERVSHLILYGGYTRGRFNRNLTPDQRTEAETMINIIRTGWGQENPAFRQLFSMLLMPGGTKQQIDWLNELAQISTSPESAANMERAFYHIDVTHEAGKVSVPTLVLHAKNDSCIAFEEGRILASYIPDARFVTLNSPNHILLEDEPAWERFLEEVQNFISTDNGNSAEENLKQAFPELTPREIDVLELISRGYKNSEIAEELYISPKTVRNHINHIFSKLQVDSRGKAIVLAREAGMGKA</sequence>
<dbReference type="AlphaFoldDB" id="A0A0B4ZRX1"/>
<dbReference type="GO" id="GO:0003677">
    <property type="term" value="F:DNA binding"/>
    <property type="evidence" value="ECO:0007669"/>
    <property type="project" value="InterPro"/>
</dbReference>
<proteinExistence type="predicted"/>
<reference evidence="3" key="1">
    <citation type="submission" date="2014-12" db="EMBL/GenBank/DDBJ databases">
        <title>Screening of lipase, protease and cellulase gene production in a fosmid metagenomic library from Lake Elementaita.</title>
        <authorList>
            <person name="Akanga J.O."/>
            <person name="Boga H.I."/>
            <person name="Klenk H.-P."/>
        </authorList>
    </citation>
    <scope>NUCLEOTIDE SEQUENCE</scope>
</reference>
<accession>A0A0B4ZRX1</accession>
<dbReference type="Gene3D" id="1.10.10.10">
    <property type="entry name" value="Winged helix-like DNA-binding domain superfamily/Winged helix DNA-binding domain"/>
    <property type="match status" value="1"/>
</dbReference>
<dbReference type="CDD" id="cd06170">
    <property type="entry name" value="LuxR_C_like"/>
    <property type="match status" value="1"/>
</dbReference>
<dbReference type="InterPro" id="IPR036388">
    <property type="entry name" value="WH-like_DNA-bd_sf"/>
</dbReference>
<dbReference type="SUPFAM" id="SSF46894">
    <property type="entry name" value="C-terminal effector domain of the bipartite response regulators"/>
    <property type="match status" value="1"/>
</dbReference>
<evidence type="ECO:0000256" key="1">
    <source>
        <dbReference type="ARBA" id="ARBA00022801"/>
    </source>
</evidence>
<dbReference type="PANTHER" id="PTHR43798">
    <property type="entry name" value="MONOACYLGLYCEROL LIPASE"/>
    <property type="match status" value="1"/>
</dbReference>
<evidence type="ECO:0000259" key="2">
    <source>
        <dbReference type="PROSITE" id="PS50043"/>
    </source>
</evidence>
<dbReference type="SUPFAM" id="SSF53474">
    <property type="entry name" value="alpha/beta-Hydrolases"/>
    <property type="match status" value="1"/>
</dbReference>
<name>A0A0B4ZRX1_9ZZZZ</name>
<dbReference type="GO" id="GO:0016020">
    <property type="term" value="C:membrane"/>
    <property type="evidence" value="ECO:0007669"/>
    <property type="project" value="TreeGrafter"/>
</dbReference>
<dbReference type="InterPro" id="IPR050266">
    <property type="entry name" value="AB_hydrolase_sf"/>
</dbReference>
<dbReference type="InterPro" id="IPR016032">
    <property type="entry name" value="Sig_transdc_resp-reg_C-effctor"/>
</dbReference>
<dbReference type="PANTHER" id="PTHR43798:SF31">
    <property type="entry name" value="AB HYDROLASE SUPERFAMILY PROTEIN YCLE"/>
    <property type="match status" value="1"/>
</dbReference>
<dbReference type="PROSITE" id="PS00622">
    <property type="entry name" value="HTH_LUXR_1"/>
    <property type="match status" value="1"/>
</dbReference>
<dbReference type="InterPro" id="IPR000073">
    <property type="entry name" value="AB_hydrolase_1"/>
</dbReference>
<dbReference type="InterPro" id="IPR000792">
    <property type="entry name" value="Tscrpt_reg_LuxR_C"/>
</dbReference>
<dbReference type="GO" id="GO:0016787">
    <property type="term" value="F:hydrolase activity"/>
    <property type="evidence" value="ECO:0007669"/>
    <property type="project" value="UniProtKB-KW"/>
</dbReference>
<dbReference type="PRINTS" id="PR00038">
    <property type="entry name" value="HTHLUXR"/>
</dbReference>
<dbReference type="Pfam" id="PF00561">
    <property type="entry name" value="Abhydrolase_1"/>
    <property type="match status" value="1"/>
</dbReference>
<dbReference type="PRINTS" id="PR00111">
    <property type="entry name" value="ABHYDROLASE"/>
</dbReference>
<organism evidence="3">
    <name type="scientific">uncultured microorganism</name>
    <dbReference type="NCBI Taxonomy" id="358574"/>
    <lineage>
        <taxon>unclassified sequences</taxon>
        <taxon>environmental samples</taxon>
    </lineage>
</organism>
<dbReference type="EMBL" id="KP262452">
    <property type="protein sequence ID" value="AJD73965.1"/>
    <property type="molecule type" value="Genomic_DNA"/>
</dbReference>
<dbReference type="Pfam" id="PF00196">
    <property type="entry name" value="GerE"/>
    <property type="match status" value="1"/>
</dbReference>
<dbReference type="PROSITE" id="PS50043">
    <property type="entry name" value="HTH_LUXR_2"/>
    <property type="match status" value="1"/>
</dbReference>